<organism evidence="2 3">
    <name type="scientific">Saprolegnia diclina (strain VS20)</name>
    <dbReference type="NCBI Taxonomy" id="1156394"/>
    <lineage>
        <taxon>Eukaryota</taxon>
        <taxon>Sar</taxon>
        <taxon>Stramenopiles</taxon>
        <taxon>Oomycota</taxon>
        <taxon>Saprolegniomycetes</taxon>
        <taxon>Saprolegniales</taxon>
        <taxon>Saprolegniaceae</taxon>
        <taxon>Saprolegnia</taxon>
    </lineage>
</organism>
<dbReference type="InterPro" id="IPR005114">
    <property type="entry name" value="Helicase_assoc"/>
</dbReference>
<dbReference type="Pfam" id="PF03457">
    <property type="entry name" value="HA"/>
    <property type="match status" value="1"/>
</dbReference>
<name>T0RAA2_SAPDV</name>
<accession>T0RAA2</accession>
<proteinExistence type="predicted"/>
<dbReference type="GeneID" id="19956450"/>
<evidence type="ECO:0000313" key="3">
    <source>
        <dbReference type="Proteomes" id="UP000030762"/>
    </source>
</evidence>
<sequence>MVWMAPTPTGPPIPWVDPATLPKVGERLLGIGIYRRLYGHSYLPFDYIVPDTDPWPTTLRGKPLGAAIRILRAASRELKPFVEARLEELGLVWCNPDDRPSARCFIARSRNRIMVTWSAVLSALARYRDLYGHVCVPANWPVPEHDRSWPKEAWGIDLAQAAHTLDVHAYTLPTPQLRMALSLGAVHDVPLWADILTMLTMYYEQHGAADVPIDYVIRASRKRKADAAAPSYSPKYDGIPLGEVAMRVWLVSIQLPSHRGDELQRVRYAFNTPRSWANVVAAKTMFASIHGHDRVPHAYAVPKDDATWPSAMRGMRLGHYLGLQATALGDVQRVTTKVVDPFASARHLETEFDQHVLGLRIYKRLYTKDALVDIGFAVPHKLQWWPPKLWGLRLGDIVATLRKDGASLSALQRAMLNDISFVWDTDVAASWPDIVQTLQQWQATHRAIGWHDAFVLTSEWPSSVVGQTFGYLLTLLEVHEDFATKARRDTLRRFSLDIERRWSAKVRQLTAYYTRHGHLRVPLDHVVATEVEDPFWPAAGGGLPLGAIVSWLRQVPRAAMPYDKRRQLEMLKFEWDFLSSNDFTTPAPSAPVHDIRPATIVMTSGEKDMSPHVITIDDTDDDSDATEAVNWAMWAVALTQFKAHEGHVNIPSDYVVGAHDKRWPIALRSFPVGPILASVRSNVVEPPTWVQSQVQLVGVDWTSGKKAKKFTD</sequence>
<gene>
    <name evidence="2" type="ORF">SDRG_15723</name>
</gene>
<protein>
    <recommendedName>
        <fullName evidence="1">Helicase-associated domain-containing protein</fullName>
    </recommendedName>
</protein>
<dbReference type="VEuPathDB" id="FungiDB:SDRG_15723"/>
<dbReference type="Proteomes" id="UP000030762">
    <property type="component" value="Unassembled WGS sequence"/>
</dbReference>
<dbReference type="OrthoDB" id="42040at2759"/>
<dbReference type="InParanoid" id="T0RAA2"/>
<dbReference type="AlphaFoldDB" id="T0RAA2"/>
<dbReference type="EMBL" id="JH767231">
    <property type="protein sequence ID" value="EQC26442.1"/>
    <property type="molecule type" value="Genomic_DNA"/>
</dbReference>
<dbReference type="PANTHER" id="PTHR37066">
    <property type="entry name" value="HELICASE-ASSOCIATED"/>
    <property type="match status" value="1"/>
</dbReference>
<dbReference type="PANTHER" id="PTHR37066:SF1">
    <property type="entry name" value="LNS2_PITP DOMAIN-CONTAINING PROTEIN"/>
    <property type="match status" value="1"/>
</dbReference>
<evidence type="ECO:0000313" key="2">
    <source>
        <dbReference type="EMBL" id="EQC26442.1"/>
    </source>
</evidence>
<dbReference type="OMA" id="EVAMRVW"/>
<keyword evidence="3" id="KW-1185">Reference proteome</keyword>
<evidence type="ECO:0000259" key="1">
    <source>
        <dbReference type="Pfam" id="PF03457"/>
    </source>
</evidence>
<feature type="domain" description="Helicase-associated" evidence="1">
    <location>
        <begin position="499"/>
        <end position="573"/>
    </location>
</feature>
<dbReference type="RefSeq" id="XP_008620127.1">
    <property type="nucleotide sequence ID" value="XM_008621905.1"/>
</dbReference>
<reference evidence="2 3" key="1">
    <citation type="submission" date="2012-04" db="EMBL/GenBank/DDBJ databases">
        <title>The Genome Sequence of Saprolegnia declina VS20.</title>
        <authorList>
            <consortium name="The Broad Institute Genome Sequencing Platform"/>
            <person name="Russ C."/>
            <person name="Nusbaum C."/>
            <person name="Tyler B."/>
            <person name="van West P."/>
            <person name="Dieguez-Uribeondo J."/>
            <person name="de Bruijn I."/>
            <person name="Tripathy S."/>
            <person name="Jiang R."/>
            <person name="Young S.K."/>
            <person name="Zeng Q."/>
            <person name="Gargeya S."/>
            <person name="Fitzgerald M."/>
            <person name="Haas B."/>
            <person name="Abouelleil A."/>
            <person name="Alvarado L."/>
            <person name="Arachchi H.M."/>
            <person name="Berlin A."/>
            <person name="Chapman S.B."/>
            <person name="Goldberg J."/>
            <person name="Griggs A."/>
            <person name="Gujja S."/>
            <person name="Hansen M."/>
            <person name="Howarth C."/>
            <person name="Imamovic A."/>
            <person name="Larimer J."/>
            <person name="McCowen C."/>
            <person name="Montmayeur A."/>
            <person name="Murphy C."/>
            <person name="Neiman D."/>
            <person name="Pearson M."/>
            <person name="Priest M."/>
            <person name="Roberts A."/>
            <person name="Saif S."/>
            <person name="Shea T."/>
            <person name="Sisk P."/>
            <person name="Sykes S."/>
            <person name="Wortman J."/>
            <person name="Nusbaum C."/>
            <person name="Birren B."/>
        </authorList>
    </citation>
    <scope>NUCLEOTIDE SEQUENCE [LARGE SCALE GENOMIC DNA]</scope>
    <source>
        <strain evidence="2 3">VS20</strain>
    </source>
</reference>